<gene>
    <name evidence="1" type="ORF">OsJ_02223</name>
</gene>
<reference evidence="1" key="1">
    <citation type="journal article" date="2005" name="PLoS Biol.">
        <title>The genomes of Oryza sativa: a history of duplications.</title>
        <authorList>
            <person name="Yu J."/>
            <person name="Wang J."/>
            <person name="Lin W."/>
            <person name="Li S."/>
            <person name="Li H."/>
            <person name="Zhou J."/>
            <person name="Ni P."/>
            <person name="Dong W."/>
            <person name="Hu S."/>
            <person name="Zeng C."/>
            <person name="Zhang J."/>
            <person name="Zhang Y."/>
            <person name="Li R."/>
            <person name="Xu Z."/>
            <person name="Li S."/>
            <person name="Li X."/>
            <person name="Zheng H."/>
            <person name="Cong L."/>
            <person name="Lin L."/>
            <person name="Yin J."/>
            <person name="Geng J."/>
            <person name="Li G."/>
            <person name="Shi J."/>
            <person name="Liu J."/>
            <person name="Lv H."/>
            <person name="Li J."/>
            <person name="Wang J."/>
            <person name="Deng Y."/>
            <person name="Ran L."/>
            <person name="Shi X."/>
            <person name="Wang X."/>
            <person name="Wu Q."/>
            <person name="Li C."/>
            <person name="Ren X."/>
            <person name="Wang J."/>
            <person name="Wang X."/>
            <person name="Li D."/>
            <person name="Liu D."/>
            <person name="Zhang X."/>
            <person name="Ji Z."/>
            <person name="Zhao W."/>
            <person name="Sun Y."/>
            <person name="Zhang Z."/>
            <person name="Bao J."/>
            <person name="Han Y."/>
            <person name="Dong L."/>
            <person name="Ji J."/>
            <person name="Chen P."/>
            <person name="Wu S."/>
            <person name="Liu J."/>
            <person name="Xiao Y."/>
            <person name="Bu D."/>
            <person name="Tan J."/>
            <person name="Yang L."/>
            <person name="Ye C."/>
            <person name="Zhang J."/>
            <person name="Xu J."/>
            <person name="Zhou Y."/>
            <person name="Yu Y."/>
            <person name="Zhang B."/>
            <person name="Zhuang S."/>
            <person name="Wei H."/>
            <person name="Liu B."/>
            <person name="Lei M."/>
            <person name="Yu H."/>
            <person name="Li Y."/>
            <person name="Xu H."/>
            <person name="Wei S."/>
            <person name="He X."/>
            <person name="Fang L."/>
            <person name="Zhang Z."/>
            <person name="Zhang Y."/>
            <person name="Huang X."/>
            <person name="Su Z."/>
            <person name="Tong W."/>
            <person name="Li J."/>
            <person name="Tong Z."/>
            <person name="Li S."/>
            <person name="Ye J."/>
            <person name="Wang L."/>
            <person name="Fang L."/>
            <person name="Lei T."/>
            <person name="Chen C."/>
            <person name="Chen H."/>
            <person name="Xu Z."/>
            <person name="Li H."/>
            <person name="Huang H."/>
            <person name="Zhang F."/>
            <person name="Xu H."/>
            <person name="Li N."/>
            <person name="Zhao C."/>
            <person name="Li S."/>
            <person name="Dong L."/>
            <person name="Huang Y."/>
            <person name="Li L."/>
            <person name="Xi Y."/>
            <person name="Qi Q."/>
            <person name="Li W."/>
            <person name="Zhang B."/>
            <person name="Hu W."/>
            <person name="Zhang Y."/>
            <person name="Tian X."/>
            <person name="Jiao Y."/>
            <person name="Liang X."/>
            <person name="Jin J."/>
            <person name="Gao L."/>
            <person name="Zheng W."/>
            <person name="Hao B."/>
            <person name="Liu S."/>
            <person name="Wang W."/>
            <person name="Yuan L."/>
            <person name="Cao M."/>
            <person name="McDermott J."/>
            <person name="Samudrala R."/>
            <person name="Wang J."/>
            <person name="Wong G.K."/>
            <person name="Yang H."/>
        </authorList>
    </citation>
    <scope>NUCLEOTIDE SEQUENCE [LARGE SCALE GENOMIC DNA]</scope>
</reference>
<reference evidence="1" key="2">
    <citation type="submission" date="2008-12" db="EMBL/GenBank/DDBJ databases">
        <title>Improved gene annotation of the rice (Oryza sativa) genomes.</title>
        <authorList>
            <person name="Wang J."/>
            <person name="Li R."/>
            <person name="Fan W."/>
            <person name="Huang Q."/>
            <person name="Zhang J."/>
            <person name="Zhou Y."/>
            <person name="Hu Y."/>
            <person name="Zi S."/>
            <person name="Li J."/>
            <person name="Ni P."/>
            <person name="Zheng H."/>
            <person name="Zhang Y."/>
            <person name="Zhao M."/>
            <person name="Hao Q."/>
            <person name="McDermott J."/>
            <person name="Samudrala R."/>
            <person name="Kristiansen K."/>
            <person name="Wong G.K.-S."/>
        </authorList>
    </citation>
    <scope>NUCLEOTIDE SEQUENCE</scope>
</reference>
<protein>
    <submittedName>
        <fullName evidence="1">Uncharacterized protein</fullName>
    </submittedName>
</protein>
<name>B9EXJ3_ORYSJ</name>
<organism evidence="1">
    <name type="scientific">Oryza sativa subsp. japonica</name>
    <name type="common">Rice</name>
    <dbReference type="NCBI Taxonomy" id="39947"/>
    <lineage>
        <taxon>Eukaryota</taxon>
        <taxon>Viridiplantae</taxon>
        <taxon>Streptophyta</taxon>
        <taxon>Embryophyta</taxon>
        <taxon>Tracheophyta</taxon>
        <taxon>Spermatophyta</taxon>
        <taxon>Magnoliopsida</taxon>
        <taxon>Liliopsida</taxon>
        <taxon>Poales</taxon>
        <taxon>Poaceae</taxon>
        <taxon>BOP clade</taxon>
        <taxon>Oryzoideae</taxon>
        <taxon>Oryzeae</taxon>
        <taxon>Oryzinae</taxon>
        <taxon>Oryza</taxon>
        <taxon>Oryza sativa</taxon>
    </lineage>
</organism>
<proteinExistence type="predicted"/>
<dbReference type="Proteomes" id="UP000007752">
    <property type="component" value="Chromosome 1"/>
</dbReference>
<dbReference type="EMBL" id="CM000138">
    <property type="protein sequence ID" value="EEE54806.1"/>
    <property type="molecule type" value="Genomic_DNA"/>
</dbReference>
<dbReference type="AlphaFoldDB" id="B9EXJ3"/>
<accession>B9EXJ3</accession>
<sequence length="118" mass="12828">MARREEEDLAAALGEPKLIWRAYATTAFAHFLIWLLSLPASASLSDPGPTLNSSPEKHRAYDRAPPFAAAPSSFDGAISFFPTDIDSDDSKMARFKNVSLGPMPWSYIYAGCWSLGGS</sequence>
<evidence type="ECO:0000313" key="1">
    <source>
        <dbReference type="EMBL" id="EEE54806.1"/>
    </source>
</evidence>